<evidence type="ECO:0000256" key="4">
    <source>
        <dbReference type="ARBA" id="ARBA00023242"/>
    </source>
</evidence>
<dbReference type="InterPro" id="IPR021827">
    <property type="entry name" value="Nup186/Nup192/Nup205"/>
</dbReference>
<gene>
    <name evidence="6" type="ORF">AFUS01_LOCUS15328</name>
</gene>
<evidence type="ECO:0000256" key="5">
    <source>
        <dbReference type="SAM" id="MobiDB-lite"/>
    </source>
</evidence>
<accession>A0A8J2JYH0</accession>
<comment type="similarity">
    <text evidence="2">Belongs to the NUP186/NUP192/NUP205 family.</text>
</comment>
<evidence type="ECO:0000256" key="1">
    <source>
        <dbReference type="ARBA" id="ARBA00004123"/>
    </source>
</evidence>
<keyword evidence="3" id="KW-0813">Transport</keyword>
<evidence type="ECO:0000313" key="7">
    <source>
        <dbReference type="Proteomes" id="UP000708208"/>
    </source>
</evidence>
<feature type="region of interest" description="Disordered" evidence="5">
    <location>
        <begin position="1395"/>
        <end position="1417"/>
    </location>
</feature>
<dbReference type="OrthoDB" id="2019644at2759"/>
<keyword evidence="4" id="KW-0539">Nucleus</keyword>
<organism evidence="6 7">
    <name type="scientific">Allacma fusca</name>
    <dbReference type="NCBI Taxonomy" id="39272"/>
    <lineage>
        <taxon>Eukaryota</taxon>
        <taxon>Metazoa</taxon>
        <taxon>Ecdysozoa</taxon>
        <taxon>Arthropoda</taxon>
        <taxon>Hexapoda</taxon>
        <taxon>Collembola</taxon>
        <taxon>Symphypleona</taxon>
        <taxon>Sminthuridae</taxon>
        <taxon>Allacma</taxon>
    </lineage>
</organism>
<evidence type="ECO:0000313" key="6">
    <source>
        <dbReference type="EMBL" id="CAG7726414.1"/>
    </source>
</evidence>
<keyword evidence="7" id="KW-1185">Reference proteome</keyword>
<reference evidence="6" key="1">
    <citation type="submission" date="2021-06" db="EMBL/GenBank/DDBJ databases">
        <authorList>
            <person name="Hodson N. C."/>
            <person name="Mongue J. A."/>
            <person name="Jaron S. K."/>
        </authorList>
    </citation>
    <scope>NUCLEOTIDE SEQUENCE</scope>
</reference>
<feature type="compositionally biased region" description="Polar residues" evidence="5">
    <location>
        <begin position="1430"/>
        <end position="1441"/>
    </location>
</feature>
<name>A0A8J2JYH0_9HEXA</name>
<dbReference type="EMBL" id="CAJVCH010135296">
    <property type="protein sequence ID" value="CAG7726414.1"/>
    <property type="molecule type" value="Genomic_DNA"/>
</dbReference>
<comment type="caution">
    <text evidence="6">The sequence shown here is derived from an EMBL/GenBank/DDBJ whole genome shotgun (WGS) entry which is preliminary data.</text>
</comment>
<dbReference type="GO" id="GO:0044611">
    <property type="term" value="C:nuclear pore inner ring"/>
    <property type="evidence" value="ECO:0007669"/>
    <property type="project" value="TreeGrafter"/>
</dbReference>
<proteinExistence type="inferred from homology"/>
<dbReference type="GO" id="GO:0017056">
    <property type="term" value="F:structural constituent of nuclear pore"/>
    <property type="evidence" value="ECO:0007669"/>
    <property type="project" value="TreeGrafter"/>
</dbReference>
<feature type="region of interest" description="Disordered" evidence="5">
    <location>
        <begin position="1430"/>
        <end position="1498"/>
    </location>
</feature>
<dbReference type="PANTHER" id="PTHR31344:SF0">
    <property type="entry name" value="NUCLEAR PORE COMPLEX PROTEIN NUP205"/>
    <property type="match status" value="1"/>
</dbReference>
<sequence>MSTMNKQPNPVTSIVVGAGELWSPYRDLQELIDRTVVNASPENVAELEEALKIHKPDFVSLLSTKPRSQADRDELKKGATEGIYLRGMESKKILQGSIIQEAIIMSDIFDINEFQALDLLTVAEAEQECHPGWGRGLIAVYMFYEGRAAMVSSFVSLLQAVPGFTWSSRVPRKVIDVFQNFLGQVFQEEMVDRILGLLSKHKLKQLIELLDTNLALGDWRHRASVIKLIEKIREGLAQIVFSWAAQRGLTWKEALWVLEYLKNRLLLGDEFELEREDVLLITSVMYSLDHASSIGSLNRKFALDLKKYCTENNFANGYQCEEVLDLLKLSYFTSTYKLINETQITSAQNVPTFQSGDSALADIIEEEEFEFRKDMFHFLKLFLFSKRELFAEEEHVMRRLHLFFTDFITYLPLKVKDLKNRCEDTAKTIHLYNEQGLVQPPNLPQDYENFLDCMSLFYAQDELGLANDYFSNEVQFAYLNKLVRSATVDHPFMFIHNVKMLTGLAKGCSTGVFNLLKQNGHFLSLEHFFDSIMKYLGSFGSQVAFNGPSVYTSDTYQRVINDSMKFAVNPVEIVGICTYLDLIEVLCNNCTAVQHFFTTTKSQWLKVAVTAAKVRSIPREIRAQMLSAASAMIAKDSVGAETALNLWEMFYSTRLIDFGSGDLRDELEDRESRLESYSLTIGLLKLLDSLIEARFGVSEVSQLELNLSAQIDNGVLQPYVAFVRDAVLLKVGYRSYKLITERWELATLAMGIISKLLDYVPGLMLQMLSDSPLHRMCLGALVDCMRLKEMTVGWAPHVDKCSIQCLSLIQRVLRRQNTYLYRRELSAGRQGTVVVGLHQLIMKVLPDTSRPDYLLAVVKFIDLMYPNSHRKLALDILVMIIAGHGETDSHVYSAVTSEPTVAATLRQTLCDFLDETSSEPVVKKLVLELMRSSIVHPSPNVALYLLGADKKVDFQNPGVHNFPRTVLHAILDNAVSTPESFLTLLVFMRDSRLASCLLRYLRTNQYFVKILIKEFPSPQMEIQCVGHFLKCVALELNHTKQPGPLAHVLVGQERGKFQEILERIEMQLQALEIPNLEFFDPALVIKAMKQCEYHERELNTKIVRIDVFETLLRDEITKLEKSTVLRLRKSIHNEAKELISFARELNSARQREASKVLMFDGWKQCLEILLLNPAAMKLAGVDFVTSILRLILDKVRGTNGPSEYFLRLAAETTLTLCAVMGKLHPDVKGPTLNVILNHLCSWVPDEQHALVRTYLYGSIHYVVDMIRDLEGVTTSQLSFAQIIDYLCRDVSQTSDFGRLQAMYLMGEIIRWSHSRNLGGYEVSSIPSPTALINTPGKPSSGARVGFTTPSKPTVPGTPLSFRDTMSNTSGIFTKPGPILSTHKSLLDTSLSRRSVVGSPITPKTPLSSSRMKFSSTMHSFGDSPKTFNLSGVHSPYSSPLNRSRLDNKENQSESSDEDEEEPRRKSILDCTSQDIFDHGSGVRSGGRDESGKVTTSRKLTLTSSGYPKKTLEGLSSSSSSQSILINHFHSKGYLRGLVDALPLIDDPLLMQLFSDRPDATHMRALLLFEAKMSLFSRMAWAGAVPTLYLVDVNAILRLSDMSVFDINFLDEQEKGMISRDELNASMSGELRGLSIPTRKSRMETLFTSFLKFLIAMVTSAPKNVLIVDQIWHFITVHDYALATIISHNVIQQDEYRSSAFLFTSLMAKVAKKIPSNSFKIVRNKATVYTRIIAILKEQGIQNLSSENRIVLVHNAMFFLYNHAFNAEAIKDEEGKKAGRPCRVVLTRQFNIMSPKGNQDHEVPIGLILKLVKDSMHKIQVPNSIPSAKTMECHAAIVEMGLTIAYYHAEMFIRDSSLGNVGIRGEESDAKSFQQELGNIVEEYFAIDLALHKESVTGNYTETLLHRLRRLAHLPS</sequence>
<protein>
    <submittedName>
        <fullName evidence="6">Uncharacterized protein</fullName>
    </submittedName>
</protein>
<feature type="compositionally biased region" description="Polar residues" evidence="5">
    <location>
        <begin position="1404"/>
        <end position="1417"/>
    </location>
</feature>
<dbReference type="PANTHER" id="PTHR31344">
    <property type="entry name" value="NUCLEAR PORE COMPLEX PROTEIN NUP205"/>
    <property type="match status" value="1"/>
</dbReference>
<dbReference type="Proteomes" id="UP000708208">
    <property type="component" value="Unassembled WGS sequence"/>
</dbReference>
<evidence type="ECO:0000256" key="2">
    <source>
        <dbReference type="ARBA" id="ARBA00005892"/>
    </source>
</evidence>
<feature type="region of interest" description="Disordered" evidence="5">
    <location>
        <begin position="1336"/>
        <end position="1375"/>
    </location>
</feature>
<evidence type="ECO:0000256" key="3">
    <source>
        <dbReference type="ARBA" id="ARBA00022448"/>
    </source>
</evidence>
<dbReference type="Pfam" id="PF11894">
    <property type="entry name" value="Nup192"/>
    <property type="match status" value="2"/>
</dbReference>
<dbReference type="GO" id="GO:0006999">
    <property type="term" value="P:nuclear pore organization"/>
    <property type="evidence" value="ECO:0007669"/>
    <property type="project" value="TreeGrafter"/>
</dbReference>
<comment type="subcellular location">
    <subcellularLocation>
        <location evidence="1">Nucleus</location>
    </subcellularLocation>
</comment>